<keyword evidence="5 9" id="KW-0862">Zinc</keyword>
<keyword evidence="4 9" id="KW-0378">Hydrolase</keyword>
<keyword evidence="6 9" id="KW-0482">Metalloprotease</keyword>
<dbReference type="GO" id="GO:0004222">
    <property type="term" value="F:metalloendopeptidase activity"/>
    <property type="evidence" value="ECO:0007669"/>
    <property type="project" value="UniProtKB-UniRule"/>
</dbReference>
<protein>
    <recommendedName>
        <fullName evidence="10">Metalloendopeptidase</fullName>
        <ecNumber evidence="10">3.4.24.-</ecNumber>
    </recommendedName>
</protein>
<accession>A0A8T2PAD3</accession>
<comment type="caution">
    <text evidence="9">Lacks conserved residue(s) required for the propagation of feature annotation.</text>
</comment>
<evidence type="ECO:0000256" key="2">
    <source>
        <dbReference type="ARBA" id="ARBA00022723"/>
    </source>
</evidence>
<dbReference type="PANTHER" id="PTHR10127">
    <property type="entry name" value="DISCOIDIN, CUB, EGF, LAMININ , AND ZINC METALLOPROTEASE DOMAIN CONTAINING"/>
    <property type="match status" value="1"/>
</dbReference>
<dbReference type="Gene3D" id="3.40.390.10">
    <property type="entry name" value="Collagenase (Catalytic Domain)"/>
    <property type="match status" value="1"/>
</dbReference>
<evidence type="ECO:0000256" key="1">
    <source>
        <dbReference type="ARBA" id="ARBA00022670"/>
    </source>
</evidence>
<evidence type="ECO:0000256" key="6">
    <source>
        <dbReference type="ARBA" id="ARBA00023049"/>
    </source>
</evidence>
<gene>
    <name evidence="12" type="ORF">JZ751_006789</name>
</gene>
<feature type="active site" evidence="9">
    <location>
        <position position="90"/>
    </location>
</feature>
<dbReference type="Pfam" id="PF01400">
    <property type="entry name" value="Astacin"/>
    <property type="match status" value="1"/>
</dbReference>
<evidence type="ECO:0000313" key="12">
    <source>
        <dbReference type="EMBL" id="KAG9346478.1"/>
    </source>
</evidence>
<dbReference type="PANTHER" id="PTHR10127:SF839">
    <property type="entry name" value="HATCHING ENZYME 1.2-RELATED"/>
    <property type="match status" value="1"/>
</dbReference>
<dbReference type="PROSITE" id="PS51864">
    <property type="entry name" value="ASTACIN"/>
    <property type="match status" value="1"/>
</dbReference>
<dbReference type="GO" id="GO:0008270">
    <property type="term" value="F:zinc ion binding"/>
    <property type="evidence" value="ECO:0007669"/>
    <property type="project" value="UniProtKB-UniRule"/>
</dbReference>
<dbReference type="InterPro" id="IPR006026">
    <property type="entry name" value="Peptidase_Metallo"/>
</dbReference>
<comment type="caution">
    <text evidence="12">The sequence shown here is derived from an EMBL/GenBank/DDBJ whole genome shotgun (WGS) entry which is preliminary data.</text>
</comment>
<dbReference type="InterPro" id="IPR024079">
    <property type="entry name" value="MetalloPept_cat_dom_sf"/>
</dbReference>
<keyword evidence="7" id="KW-0865">Zymogen</keyword>
<evidence type="ECO:0000256" key="10">
    <source>
        <dbReference type="RuleBase" id="RU361183"/>
    </source>
</evidence>
<keyword evidence="2 9" id="KW-0479">Metal-binding</keyword>
<dbReference type="InterPro" id="IPR001506">
    <property type="entry name" value="Peptidase_M12A"/>
</dbReference>
<comment type="cofactor">
    <cofactor evidence="9 10">
        <name>Zn(2+)</name>
        <dbReference type="ChEBI" id="CHEBI:29105"/>
    </cofactor>
    <text evidence="9 10">Binds 1 zinc ion per subunit.</text>
</comment>
<evidence type="ECO:0000256" key="3">
    <source>
        <dbReference type="ARBA" id="ARBA00022729"/>
    </source>
</evidence>
<proteinExistence type="predicted"/>
<evidence type="ECO:0000256" key="9">
    <source>
        <dbReference type="PROSITE-ProRule" id="PRU01211"/>
    </source>
</evidence>
<dbReference type="GO" id="GO:0006508">
    <property type="term" value="P:proteolysis"/>
    <property type="evidence" value="ECO:0007669"/>
    <property type="project" value="UniProtKB-KW"/>
</dbReference>
<reference evidence="12" key="1">
    <citation type="thesis" date="2021" institute="BYU ScholarsArchive" country="Provo, UT, USA">
        <title>Applications of and Algorithms for Genome Assembly and Genomic Analyses with an Emphasis on Marine Teleosts.</title>
        <authorList>
            <person name="Pickett B.D."/>
        </authorList>
    </citation>
    <scope>NUCLEOTIDE SEQUENCE</scope>
    <source>
        <strain evidence="12">HI-2016</strain>
    </source>
</reference>
<keyword evidence="8" id="KW-1015">Disulfide bond</keyword>
<dbReference type="PRINTS" id="PR00480">
    <property type="entry name" value="ASTACIN"/>
</dbReference>
<dbReference type="SUPFAM" id="SSF55486">
    <property type="entry name" value="Metalloproteases ('zincins'), catalytic domain"/>
    <property type="match status" value="1"/>
</dbReference>
<evidence type="ECO:0000259" key="11">
    <source>
        <dbReference type="PROSITE" id="PS51864"/>
    </source>
</evidence>
<dbReference type="AlphaFoldDB" id="A0A8T2PAD3"/>
<feature type="binding site" evidence="9">
    <location>
        <position position="99"/>
    </location>
    <ligand>
        <name>Zn(2+)</name>
        <dbReference type="ChEBI" id="CHEBI:29105"/>
        <note>catalytic</note>
    </ligand>
</feature>
<keyword evidence="3" id="KW-0732">Signal</keyword>
<dbReference type="Proteomes" id="UP000824540">
    <property type="component" value="Unassembled WGS sequence"/>
</dbReference>
<feature type="non-terminal residue" evidence="12">
    <location>
        <position position="1"/>
    </location>
</feature>
<evidence type="ECO:0000256" key="5">
    <source>
        <dbReference type="ARBA" id="ARBA00022833"/>
    </source>
</evidence>
<organism evidence="12 13">
    <name type="scientific">Albula glossodonta</name>
    <name type="common">roundjaw bonefish</name>
    <dbReference type="NCBI Taxonomy" id="121402"/>
    <lineage>
        <taxon>Eukaryota</taxon>
        <taxon>Metazoa</taxon>
        <taxon>Chordata</taxon>
        <taxon>Craniata</taxon>
        <taxon>Vertebrata</taxon>
        <taxon>Euteleostomi</taxon>
        <taxon>Actinopterygii</taxon>
        <taxon>Neopterygii</taxon>
        <taxon>Teleostei</taxon>
        <taxon>Albuliformes</taxon>
        <taxon>Albulidae</taxon>
        <taxon>Albula</taxon>
    </lineage>
</organism>
<feature type="binding site" evidence="9">
    <location>
        <position position="93"/>
    </location>
    <ligand>
        <name>Zn(2+)</name>
        <dbReference type="ChEBI" id="CHEBI:29105"/>
        <note>catalytic</note>
    </ligand>
</feature>
<evidence type="ECO:0000256" key="4">
    <source>
        <dbReference type="ARBA" id="ARBA00022801"/>
    </source>
</evidence>
<feature type="non-terminal residue" evidence="12">
    <location>
        <position position="189"/>
    </location>
</feature>
<evidence type="ECO:0000313" key="13">
    <source>
        <dbReference type="Proteomes" id="UP000824540"/>
    </source>
</evidence>
<dbReference type="EC" id="3.4.24.-" evidence="10"/>
<feature type="binding site" evidence="9">
    <location>
        <position position="89"/>
    </location>
    <ligand>
        <name>Zn(2+)</name>
        <dbReference type="ChEBI" id="CHEBI:29105"/>
        <note>catalytic</note>
    </ligand>
</feature>
<evidence type="ECO:0000256" key="7">
    <source>
        <dbReference type="ARBA" id="ARBA00023145"/>
    </source>
</evidence>
<dbReference type="EMBL" id="JAFBMS010000015">
    <property type="protein sequence ID" value="KAG9346478.1"/>
    <property type="molecule type" value="Genomic_DNA"/>
</dbReference>
<sequence length="189" mass="22438">IQTEDPEDLDITTRILQSNNAYYDKQKIENAMSTFNRKTCVRFVRRTRQSDYISIENKDGCYSYLGRIGGKQELSLSRRGCVYHGIIQHELNHALGFYHEHTRSDRDQYVRINWKYISPYTIYNFEKQDTNNQNTPYDYSSIMHYGRTAFSTQRGKETITPIPNPNIEIGQRSNLSTWDIRRINILYRC</sequence>
<evidence type="ECO:0000256" key="8">
    <source>
        <dbReference type="ARBA" id="ARBA00023157"/>
    </source>
</evidence>
<name>A0A8T2PAD3_9TELE</name>
<keyword evidence="13" id="KW-1185">Reference proteome</keyword>
<keyword evidence="1 9" id="KW-0645">Protease</keyword>
<dbReference type="SMART" id="SM00235">
    <property type="entry name" value="ZnMc"/>
    <property type="match status" value="1"/>
</dbReference>
<feature type="domain" description="Peptidase M12A" evidence="11">
    <location>
        <begin position="1"/>
        <end position="189"/>
    </location>
</feature>
<dbReference type="OrthoDB" id="291007at2759"/>
<dbReference type="FunFam" id="3.40.390.10:FF:000040">
    <property type="entry name" value="Metalloendopeptidase"/>
    <property type="match status" value="1"/>
</dbReference>